<dbReference type="Pfam" id="PF00440">
    <property type="entry name" value="TetR_N"/>
    <property type="match status" value="1"/>
</dbReference>
<keyword evidence="2 4" id="KW-0238">DNA-binding</keyword>
<evidence type="ECO:0000313" key="7">
    <source>
        <dbReference type="Proteomes" id="UP000664303"/>
    </source>
</evidence>
<evidence type="ECO:0000256" key="2">
    <source>
        <dbReference type="ARBA" id="ARBA00023125"/>
    </source>
</evidence>
<feature type="DNA-binding region" description="H-T-H motif" evidence="4">
    <location>
        <begin position="47"/>
        <end position="66"/>
    </location>
</feature>
<evidence type="ECO:0000313" key="6">
    <source>
        <dbReference type="EMBL" id="MBN7796549.1"/>
    </source>
</evidence>
<protein>
    <submittedName>
        <fullName evidence="6">TetR/AcrR family transcriptional regulator</fullName>
    </submittedName>
</protein>
<feature type="domain" description="HTH tetR-type" evidence="5">
    <location>
        <begin position="24"/>
        <end position="84"/>
    </location>
</feature>
<dbReference type="GO" id="GO:0000976">
    <property type="term" value="F:transcription cis-regulatory region binding"/>
    <property type="evidence" value="ECO:0007669"/>
    <property type="project" value="TreeGrafter"/>
</dbReference>
<dbReference type="RefSeq" id="WP_206559992.1">
    <property type="nucleotide sequence ID" value="NZ_JAFKCZ010000005.1"/>
</dbReference>
<comment type="caution">
    <text evidence="6">The sequence shown here is derived from an EMBL/GenBank/DDBJ whole genome shotgun (WGS) entry which is preliminary data.</text>
</comment>
<dbReference type="PANTHER" id="PTHR30055">
    <property type="entry name" value="HTH-TYPE TRANSCRIPTIONAL REGULATOR RUTR"/>
    <property type="match status" value="1"/>
</dbReference>
<dbReference type="EMBL" id="JAFKCZ010000005">
    <property type="protein sequence ID" value="MBN7796549.1"/>
    <property type="molecule type" value="Genomic_DNA"/>
</dbReference>
<evidence type="ECO:0000256" key="4">
    <source>
        <dbReference type="PROSITE-ProRule" id="PRU00335"/>
    </source>
</evidence>
<evidence type="ECO:0000256" key="3">
    <source>
        <dbReference type="ARBA" id="ARBA00023163"/>
    </source>
</evidence>
<proteinExistence type="predicted"/>
<dbReference type="PANTHER" id="PTHR30055:SF234">
    <property type="entry name" value="HTH-TYPE TRANSCRIPTIONAL REGULATOR BETI"/>
    <property type="match status" value="1"/>
</dbReference>
<keyword evidence="7" id="KW-1185">Reference proteome</keyword>
<dbReference type="InterPro" id="IPR001647">
    <property type="entry name" value="HTH_TetR"/>
</dbReference>
<reference evidence="6" key="1">
    <citation type="submission" date="2021-02" db="EMBL/GenBank/DDBJ databases">
        <title>PHA producing bacteria isolated from coastal sediment in Guangdong, Shenzhen.</title>
        <authorList>
            <person name="Zheng W."/>
            <person name="Yu S."/>
            <person name="Huang Y."/>
        </authorList>
    </citation>
    <scope>NUCLEOTIDE SEQUENCE</scope>
    <source>
        <strain evidence="6">TN14-10</strain>
    </source>
</reference>
<accession>A0A939DEB9</accession>
<organism evidence="6 7">
    <name type="scientific">Parahaliea mediterranea</name>
    <dbReference type="NCBI Taxonomy" id="651086"/>
    <lineage>
        <taxon>Bacteria</taxon>
        <taxon>Pseudomonadati</taxon>
        <taxon>Pseudomonadota</taxon>
        <taxon>Gammaproteobacteria</taxon>
        <taxon>Cellvibrionales</taxon>
        <taxon>Halieaceae</taxon>
        <taxon>Parahaliea</taxon>
    </lineage>
</organism>
<evidence type="ECO:0000259" key="5">
    <source>
        <dbReference type="PROSITE" id="PS50977"/>
    </source>
</evidence>
<dbReference type="GO" id="GO:0003700">
    <property type="term" value="F:DNA-binding transcription factor activity"/>
    <property type="evidence" value="ECO:0007669"/>
    <property type="project" value="TreeGrafter"/>
</dbReference>
<gene>
    <name evidence="6" type="ORF">JYP50_08100</name>
</gene>
<dbReference type="SUPFAM" id="SSF46689">
    <property type="entry name" value="Homeodomain-like"/>
    <property type="match status" value="1"/>
</dbReference>
<dbReference type="Proteomes" id="UP000664303">
    <property type="component" value="Unassembled WGS sequence"/>
</dbReference>
<keyword evidence="3" id="KW-0804">Transcription</keyword>
<dbReference type="PRINTS" id="PR00455">
    <property type="entry name" value="HTHTETR"/>
</dbReference>
<name>A0A939DEB9_9GAMM</name>
<dbReference type="AlphaFoldDB" id="A0A939DEB9"/>
<dbReference type="InterPro" id="IPR009057">
    <property type="entry name" value="Homeodomain-like_sf"/>
</dbReference>
<dbReference type="InterPro" id="IPR050109">
    <property type="entry name" value="HTH-type_TetR-like_transc_reg"/>
</dbReference>
<dbReference type="Gene3D" id="1.10.357.10">
    <property type="entry name" value="Tetracycline Repressor, domain 2"/>
    <property type="match status" value="1"/>
</dbReference>
<sequence>MEIIRFSDLLAAQANALGGKRNSPHTKLRIQTETARLLEASGYDSLSMSAICEQVGLTRRALYLHYKNKEEIVLDLSRALFKAEAQLAPSLTDCKNLAEAIYKVCRWYVHFHLGSGALYTTLMEIRRPSMEARELWAARTDNLLGILIYQYKQFKEFREVDPDWAVFCILSVARAINATVDRIGFSPEPENVRQYCDRIDEEVVSFSKMMYQTLVAKPWPLASG</sequence>
<evidence type="ECO:0000256" key="1">
    <source>
        <dbReference type="ARBA" id="ARBA00023015"/>
    </source>
</evidence>
<keyword evidence="1" id="KW-0805">Transcription regulation</keyword>
<dbReference type="PROSITE" id="PS50977">
    <property type="entry name" value="HTH_TETR_2"/>
    <property type="match status" value="1"/>
</dbReference>